<name>A0ACC0GJW5_9ERIC</name>
<organism evidence="1 2">
    <name type="scientific">Camellia lanceoleosa</name>
    <dbReference type="NCBI Taxonomy" id="1840588"/>
    <lineage>
        <taxon>Eukaryota</taxon>
        <taxon>Viridiplantae</taxon>
        <taxon>Streptophyta</taxon>
        <taxon>Embryophyta</taxon>
        <taxon>Tracheophyta</taxon>
        <taxon>Spermatophyta</taxon>
        <taxon>Magnoliopsida</taxon>
        <taxon>eudicotyledons</taxon>
        <taxon>Gunneridae</taxon>
        <taxon>Pentapetalae</taxon>
        <taxon>asterids</taxon>
        <taxon>Ericales</taxon>
        <taxon>Theaceae</taxon>
        <taxon>Camellia</taxon>
    </lineage>
</organism>
<dbReference type="EMBL" id="CM045765">
    <property type="protein sequence ID" value="KAI7999711.1"/>
    <property type="molecule type" value="Genomic_DNA"/>
</dbReference>
<sequence length="1812" mass="204973">MTALKWITSATGPRQVALQVSLGMDLEPLMTEILRHVEVECKDKLETAHGVEIHPEALFLACVIALRYSNVLLANDNEEGGSDNRKVLLREKAAELVEKACVRLRHDLNTDAEEDALGMDEYLLCRALVELEEINKEKVHGKKFWVPRVQKEYEDLMDKWDRFTRKSKPIMMSRTQSTRRAEELCMLEQLCHGLVSSLQEAEPNNKTEMKPIFGVAQSLSSLISELLLATHENLKENLTVTPRLVAEVAGPLTGVPASWLLRCSEPPLQGLESRLAERLIGQDHVRFLINNALLRQRSGPRPVGSFLFLYGSGMGRTEHAKALAKQIFDNSDLLTEFDMSEYMDSDSVSRLIGVPSSYKECGVEGMLTEAVRRRPYSVILFDNVDMVHPAVVDVLIEILSHGRVLVDQGNSVDFTKTLIVLTSNAIDGNFRLWGCDCIWRSQDCPVKDNLYSDRWEQKHRCIYPSLLREARRYFKPELFEKLDDVIVFKCLSPEQSMAIGRLQLRDIASSITEKKLILYPSEAALRCMVMKGALGLHGGEVLRILLKENVVPLLFDMLTKNEIDDMSAVYIDALVGTKELSYRLEKRGSYVEDLFLKHFKESFKELRIMYRKEKERINMIYTLRRSFFQLMNLLNANAVADFSCVADVVQKLLNTVDDLIRNTVDVNLIPSQNKLAPLNYSNEETQPTDTERSTKRAKNQVQVVGQNQEAIDVVAEAMLKSILAPHDLPHQPTMSLLFLGLTRVGQADLVRSVAENFICDDGTDLLIQIDLSKYRDPELLFQLIHGPLELPCSHSQHGVPLLEIVRMKPHSILLFSQVEMAHISVFSALLSVLDQGTWSNVDGHTVDFRHTVVIFASNAGNRRLLAHLVGHASQDGASHEVIQQEKIGFRYELLNRVDEIVLFNPFAREQLRKVARLSMRDGSHLKEGPPLALSTAFLNLFNAASDPFYWLMIMKKGVLIIVRCFSERRRQSWWRKPVRLRHDLNTDAEEDALGMDEYLLCRALVELEEINKEMVHGKSFGFLVQKEYEDLMDKWDRFTRKSKPIMMSRTQSTRRAEELCMLEQLRHGLVSSLQEAEPNNKTEMKPIFGVAQSLSSLISELLLATHENLKENLTVTPRLVAEVAGPLTGVPASWLLRCSEPPLQGLESRLAERLIGQDHVRFLINNALLRQRSGPRPVGSFLFLYGSGMGRTEHAKALAKQIFDNSDLLTEFDMSDYKECGVEGMLTEAVRRRPYSVILFDNVDMAHPAVVDVLIEILSHGRVLVDQGNSVDFTKTLIVLTSNAIDGNFRLWGCDCIWSDQWEQKHRCIYPSLLREARRYFKPELFEKLDDVIVFKSLSPEQSMAIEKKLILYPSEAALRCIVMKGALGLGGGEVLRILLKENVVPLLFDMLTKNEIDDMSAVYIDALVGTKELSYRLEKRGSYVEDLIMYRKEKERINMIYTLRFKLFQLMNLLNANAVADFSCVADVVQKLLNTVDDLIRNTVDVNLIPSQNKLAPLNYSNEETQPTDTERSTKRAKNQVQGLCMVLCNRVVGQNQEAIDVVAEAMLKSILAPHDLPHRPTMSLLFLGLTRVGQADLVRSVAENFICDDGTDLLIQIDLSKYRDPDSLFQLIHGPLELPLSHSQHGVPLLEIVRMKPHSILLFSQVEMAHISVFSALLSVLDQGTLSNVDGHTVDFRHTVVIFASNAGNRRLLAHLVGHASQDGASHEVIQQEKIGFRYELLNRVDEIVLFNPFAREQLRKVARLSMRDGSHLKEGPPLALSTAFLHLFNAASDPIYERFPSAMEHTASFLAKGFVNNSSSSSAECSLKL</sequence>
<proteinExistence type="predicted"/>
<dbReference type="Proteomes" id="UP001060215">
    <property type="component" value="Chromosome 8"/>
</dbReference>
<gene>
    <name evidence="1" type="ORF">LOK49_LG09G01629</name>
</gene>
<protein>
    <submittedName>
        <fullName evidence="1">Chaperone protein ClpB1</fullName>
    </submittedName>
</protein>
<accession>A0ACC0GJW5</accession>
<evidence type="ECO:0000313" key="1">
    <source>
        <dbReference type="EMBL" id="KAI7999711.1"/>
    </source>
</evidence>
<evidence type="ECO:0000313" key="2">
    <source>
        <dbReference type="Proteomes" id="UP001060215"/>
    </source>
</evidence>
<reference evidence="1 2" key="1">
    <citation type="journal article" date="2022" name="Plant J.">
        <title>Chromosome-level genome of Camellia lanceoleosa provides a valuable resource for understanding genome evolution and self-incompatibility.</title>
        <authorList>
            <person name="Gong W."/>
            <person name="Xiao S."/>
            <person name="Wang L."/>
            <person name="Liao Z."/>
            <person name="Chang Y."/>
            <person name="Mo W."/>
            <person name="Hu G."/>
            <person name="Li W."/>
            <person name="Zhao G."/>
            <person name="Zhu H."/>
            <person name="Hu X."/>
            <person name="Ji K."/>
            <person name="Xiang X."/>
            <person name="Song Q."/>
            <person name="Yuan D."/>
            <person name="Jin S."/>
            <person name="Zhang L."/>
        </authorList>
    </citation>
    <scope>NUCLEOTIDE SEQUENCE [LARGE SCALE GENOMIC DNA]</scope>
    <source>
        <strain evidence="1">SQ_2022a</strain>
    </source>
</reference>
<comment type="caution">
    <text evidence="1">The sequence shown here is derived from an EMBL/GenBank/DDBJ whole genome shotgun (WGS) entry which is preliminary data.</text>
</comment>
<keyword evidence="2" id="KW-1185">Reference proteome</keyword>